<keyword evidence="7" id="KW-1185">Reference proteome</keyword>
<organism evidence="6 7">
    <name type="scientific">Botryobasidium botryosum (strain FD-172 SS1)</name>
    <dbReference type="NCBI Taxonomy" id="930990"/>
    <lineage>
        <taxon>Eukaryota</taxon>
        <taxon>Fungi</taxon>
        <taxon>Dikarya</taxon>
        <taxon>Basidiomycota</taxon>
        <taxon>Agaricomycotina</taxon>
        <taxon>Agaricomycetes</taxon>
        <taxon>Cantharellales</taxon>
        <taxon>Botryobasidiaceae</taxon>
        <taxon>Botryobasidium</taxon>
    </lineage>
</organism>
<dbReference type="OrthoDB" id="3149405at2759"/>
<dbReference type="AlphaFoldDB" id="A0A067LZT4"/>
<dbReference type="SUPFAM" id="SSF144232">
    <property type="entry name" value="HIT/MYND zinc finger-like"/>
    <property type="match status" value="1"/>
</dbReference>
<evidence type="ECO:0000313" key="6">
    <source>
        <dbReference type="EMBL" id="KDQ08978.1"/>
    </source>
</evidence>
<evidence type="ECO:0000259" key="5">
    <source>
        <dbReference type="PROSITE" id="PS50865"/>
    </source>
</evidence>
<proteinExistence type="predicted"/>
<gene>
    <name evidence="6" type="ORF">BOTBODRAFT_37505</name>
</gene>
<evidence type="ECO:0000256" key="2">
    <source>
        <dbReference type="ARBA" id="ARBA00022771"/>
    </source>
</evidence>
<dbReference type="Proteomes" id="UP000027195">
    <property type="component" value="Unassembled WGS sequence"/>
</dbReference>
<dbReference type="PROSITE" id="PS50865">
    <property type="entry name" value="ZF_MYND_2"/>
    <property type="match status" value="1"/>
</dbReference>
<dbReference type="InParanoid" id="A0A067LZT4"/>
<name>A0A067LZT4_BOTB1</name>
<feature type="domain" description="MYND-type" evidence="5">
    <location>
        <begin position="139"/>
        <end position="189"/>
    </location>
</feature>
<protein>
    <recommendedName>
        <fullName evidence="5">MYND-type domain-containing protein</fullName>
    </recommendedName>
</protein>
<reference evidence="7" key="1">
    <citation type="journal article" date="2014" name="Proc. Natl. Acad. Sci. U.S.A.">
        <title>Extensive sampling of basidiomycete genomes demonstrates inadequacy of the white-rot/brown-rot paradigm for wood decay fungi.</title>
        <authorList>
            <person name="Riley R."/>
            <person name="Salamov A.A."/>
            <person name="Brown D.W."/>
            <person name="Nagy L.G."/>
            <person name="Floudas D."/>
            <person name="Held B.W."/>
            <person name="Levasseur A."/>
            <person name="Lombard V."/>
            <person name="Morin E."/>
            <person name="Otillar R."/>
            <person name="Lindquist E.A."/>
            <person name="Sun H."/>
            <person name="LaButti K.M."/>
            <person name="Schmutz J."/>
            <person name="Jabbour D."/>
            <person name="Luo H."/>
            <person name="Baker S.E."/>
            <person name="Pisabarro A.G."/>
            <person name="Walton J.D."/>
            <person name="Blanchette R.A."/>
            <person name="Henrissat B."/>
            <person name="Martin F."/>
            <person name="Cullen D."/>
            <person name="Hibbett D.S."/>
            <person name="Grigoriev I.V."/>
        </authorList>
    </citation>
    <scope>NUCLEOTIDE SEQUENCE [LARGE SCALE GENOMIC DNA]</scope>
    <source>
        <strain evidence="7">FD-172 SS1</strain>
    </source>
</reference>
<keyword evidence="2 4" id="KW-0863">Zinc-finger</keyword>
<evidence type="ECO:0000256" key="1">
    <source>
        <dbReference type="ARBA" id="ARBA00022723"/>
    </source>
</evidence>
<keyword evidence="3" id="KW-0862">Zinc</keyword>
<dbReference type="InterPro" id="IPR002893">
    <property type="entry name" value="Znf_MYND"/>
</dbReference>
<sequence length="191" mass="21177">MSESKSTLAPNGLRSFTVKHAKAKDPDQEYRCTLGVQLSGGQAQYMLILATLPKDDPYATPASSRLSSIITSHPVESPDAQGHYKFYMKTYSENEGVLEYLLDAGIIERDLTASPVAQGYVTFPLVRVKIPIGEMAKVCNGCERWELCSDERRMRGCSGCKPSGKAWYCSVECQKRAWRVGYPAHKEVCGK</sequence>
<dbReference type="GO" id="GO:0008270">
    <property type="term" value="F:zinc ion binding"/>
    <property type="evidence" value="ECO:0007669"/>
    <property type="project" value="UniProtKB-KW"/>
</dbReference>
<evidence type="ECO:0000313" key="7">
    <source>
        <dbReference type="Proteomes" id="UP000027195"/>
    </source>
</evidence>
<dbReference type="HOGENOM" id="CLU_1462378_0_0_1"/>
<accession>A0A067LZT4</accession>
<keyword evidence="1" id="KW-0479">Metal-binding</keyword>
<evidence type="ECO:0000256" key="3">
    <source>
        <dbReference type="ARBA" id="ARBA00022833"/>
    </source>
</evidence>
<dbReference type="EMBL" id="KL198084">
    <property type="protein sequence ID" value="KDQ08978.1"/>
    <property type="molecule type" value="Genomic_DNA"/>
</dbReference>
<evidence type="ECO:0000256" key="4">
    <source>
        <dbReference type="PROSITE-ProRule" id="PRU00134"/>
    </source>
</evidence>
<dbReference type="STRING" id="930990.A0A067LZT4"/>
<dbReference type="Gene3D" id="6.10.140.2220">
    <property type="match status" value="1"/>
</dbReference>